<comment type="catalytic activity">
    <reaction evidence="3">
        <text>D-mannitol 1-phosphate + NAD(+) = beta-D-fructose 6-phosphate + NADH + H(+)</text>
        <dbReference type="Rhea" id="RHEA:19661"/>
        <dbReference type="ChEBI" id="CHEBI:15378"/>
        <dbReference type="ChEBI" id="CHEBI:57540"/>
        <dbReference type="ChEBI" id="CHEBI:57634"/>
        <dbReference type="ChEBI" id="CHEBI:57945"/>
        <dbReference type="ChEBI" id="CHEBI:61381"/>
        <dbReference type="EC" id="1.1.1.17"/>
    </reaction>
</comment>
<keyword evidence="2 4" id="KW-0520">NAD</keyword>
<dbReference type="SUPFAM" id="SSF48179">
    <property type="entry name" value="6-phosphogluconate dehydrogenase C-terminal domain-like"/>
    <property type="match status" value="1"/>
</dbReference>
<dbReference type="InterPro" id="IPR013131">
    <property type="entry name" value="Mannitol_DH_N"/>
</dbReference>
<dbReference type="RefSeq" id="WP_003327481.1">
    <property type="nucleotide sequence ID" value="NC_014639.1"/>
</dbReference>
<evidence type="ECO:0000259" key="6">
    <source>
        <dbReference type="Pfam" id="PF08125"/>
    </source>
</evidence>
<reference evidence="7 8" key="1">
    <citation type="journal article" date="2011" name="Front. Microbiol.">
        <title>Genomic signatures of strain selection and enhancement in Bacillus atrophaeus var. globigii, a historical biowarfare simulant.</title>
        <authorList>
            <person name="Gibbons H.S."/>
            <person name="Broomall S.M."/>
            <person name="McNew L.A."/>
            <person name="Daligault H."/>
            <person name="Chapman C."/>
            <person name="Bruce D."/>
            <person name="Karavis M."/>
            <person name="Krepps M."/>
            <person name="McGregor P.A."/>
            <person name="Hong C."/>
            <person name="Park K.H."/>
            <person name="Akmal A."/>
            <person name="Feldman A."/>
            <person name="Lin J.S."/>
            <person name="Chang W.E."/>
            <person name="Higgs B.W."/>
            <person name="Demirev P."/>
            <person name="Lindquist J."/>
            <person name="Liem A."/>
            <person name="Fochler E."/>
            <person name="Read T.D."/>
            <person name="Tapia R."/>
            <person name="Johnson S."/>
            <person name="Bishop-Lilly K.A."/>
            <person name="Detter C."/>
            <person name="Han C."/>
            <person name="Sozhamannan S."/>
            <person name="Rosenzweig C.N."/>
            <person name="Skowronski E.W."/>
        </authorList>
    </citation>
    <scope>NUCLEOTIDE SEQUENCE [LARGE SCALE GENOMIC DNA]</scope>
    <source>
        <strain evidence="7 8">1942</strain>
    </source>
</reference>
<dbReference type="GO" id="GO:0009026">
    <property type="term" value="F:tagaturonate reductase activity"/>
    <property type="evidence" value="ECO:0007669"/>
    <property type="project" value="UniProtKB-EC"/>
</dbReference>
<evidence type="ECO:0000256" key="3">
    <source>
        <dbReference type="ARBA" id="ARBA00048615"/>
    </source>
</evidence>
<dbReference type="Pfam" id="PF08125">
    <property type="entry name" value="Mannitol_dh_C"/>
    <property type="match status" value="1"/>
</dbReference>
<dbReference type="InterPro" id="IPR013328">
    <property type="entry name" value="6PGD_dom2"/>
</dbReference>
<dbReference type="PANTHER" id="PTHR30524:SF0">
    <property type="entry name" value="ALTRONATE OXIDOREDUCTASE-RELATED"/>
    <property type="match status" value="1"/>
</dbReference>
<accession>A0ABM5LVE6</accession>
<gene>
    <name evidence="4" type="primary">uxaB</name>
    <name evidence="7" type="ordered locus">BATR1942_03830</name>
</gene>
<dbReference type="Gene3D" id="1.10.1040.10">
    <property type="entry name" value="N-(1-d-carboxylethyl)-l-norvaline Dehydrogenase, domain 2"/>
    <property type="match status" value="1"/>
</dbReference>
<evidence type="ECO:0000259" key="5">
    <source>
        <dbReference type="Pfam" id="PF01232"/>
    </source>
</evidence>
<dbReference type="Proteomes" id="UP000006867">
    <property type="component" value="Chromosome"/>
</dbReference>
<keyword evidence="1 4" id="KW-0560">Oxidoreductase</keyword>
<dbReference type="PANTHER" id="PTHR30524">
    <property type="entry name" value="MANNITOL-1-PHOSPHATE 5-DEHYDROGENASE"/>
    <property type="match status" value="1"/>
</dbReference>
<dbReference type="Gene3D" id="3.40.50.720">
    <property type="entry name" value="NAD(P)-binding Rossmann-like Domain"/>
    <property type="match status" value="1"/>
</dbReference>
<keyword evidence="8" id="KW-1185">Reference proteome</keyword>
<comment type="similarity">
    <text evidence="4">Belongs to the mannitol dehydrogenase family. UxaB subfamily.</text>
</comment>
<proteinExistence type="inferred from homology"/>
<dbReference type="EC" id="1.1.1.58" evidence="4"/>
<feature type="domain" description="Mannitol dehydrogenase N-terminal" evidence="5">
    <location>
        <begin position="17"/>
        <end position="253"/>
    </location>
</feature>
<dbReference type="NCBIfam" id="NF002969">
    <property type="entry name" value="PRK03643.1"/>
    <property type="match status" value="1"/>
</dbReference>
<feature type="binding site" evidence="4">
    <location>
        <begin position="19"/>
        <end position="30"/>
    </location>
    <ligand>
        <name>NAD(+)</name>
        <dbReference type="ChEBI" id="CHEBI:57540"/>
    </ligand>
</feature>
<evidence type="ECO:0000256" key="1">
    <source>
        <dbReference type="ARBA" id="ARBA00023002"/>
    </source>
</evidence>
<organism evidence="7 8">
    <name type="scientific">Bacillus atrophaeus (strain 1942)</name>
    <dbReference type="NCBI Taxonomy" id="720555"/>
    <lineage>
        <taxon>Bacteria</taxon>
        <taxon>Bacillati</taxon>
        <taxon>Bacillota</taxon>
        <taxon>Bacilli</taxon>
        <taxon>Bacillales</taxon>
        <taxon>Bacillaceae</taxon>
        <taxon>Bacillus</taxon>
    </lineage>
</organism>
<dbReference type="InterPro" id="IPR008927">
    <property type="entry name" value="6-PGluconate_DH-like_C_sf"/>
</dbReference>
<dbReference type="Pfam" id="PF01232">
    <property type="entry name" value="Mannitol_dh"/>
    <property type="match status" value="1"/>
</dbReference>
<name>A0ABM5LVE6_BACA1</name>
<comment type="pathway">
    <text evidence="4">Carbohydrate metabolism; pentose and glucuronate interconversion.</text>
</comment>
<evidence type="ECO:0000256" key="2">
    <source>
        <dbReference type="ARBA" id="ARBA00023027"/>
    </source>
</evidence>
<feature type="domain" description="Mannitol dehydrogenase C-terminal" evidence="6">
    <location>
        <begin position="273"/>
        <end position="456"/>
    </location>
</feature>
<sequence>MQKLNKSIYEGYKQYPEKILQFGEGNFLRAFVDWQVEKLNQEAGFQGSVVAVQPRGSKKIKTLNEQDGLYTLFLQGMKNGHPKSEHMIISSISRGIDLFSDYQSFKKLAAEEELRFIVSNTTEAGIMFNEEDRLDDKPQQTFPGKLTAFLYFRYQAFTGNSTKGCMIIPCELIEENGRKLKEIVLKYAALWQLGEGFTNWIHHANTFCNSLVDRIVPGFPVDTIDEITAALGYQDNLVVVGEQYHLWVIEGPDDLKDELPFAQAGLNTLIVDDLAPYRTKKVRMLNGAHTAMTPVSYLYGLDTVGETIEHEVTGRFVRELIFEEIIPTLDMEGLTEYAEEVLERFKNPFMKHYLHSIALNSVSKFTTRNLPTLAVYVRQKGHLPERLVFALSALLYYYRGIRDGETIELQDNPNILSFFEKVWSGPDKDMYTIASTALGEQQLWGSNLNEIPGLTKRTAFFLGMIHERGMKQALEECCIKEVK</sequence>
<dbReference type="InterPro" id="IPR023668">
    <property type="entry name" value="Altronate_OxRdtase"/>
</dbReference>
<dbReference type="SUPFAM" id="SSF51735">
    <property type="entry name" value="NAD(P)-binding Rossmann-fold domains"/>
    <property type="match status" value="1"/>
</dbReference>
<evidence type="ECO:0000256" key="4">
    <source>
        <dbReference type="HAMAP-Rule" id="MF_00670"/>
    </source>
</evidence>
<dbReference type="InterPro" id="IPR013118">
    <property type="entry name" value="Mannitol_DH_C"/>
</dbReference>
<dbReference type="InterPro" id="IPR036291">
    <property type="entry name" value="NAD(P)-bd_dom_sf"/>
</dbReference>
<dbReference type="HAMAP" id="MF_00670">
    <property type="entry name" value="Altron_oxidoreduct"/>
    <property type="match status" value="1"/>
</dbReference>
<dbReference type="PRINTS" id="PR00084">
    <property type="entry name" value="MTLDHDRGNASE"/>
</dbReference>
<evidence type="ECO:0000313" key="7">
    <source>
        <dbReference type="EMBL" id="ADP31720.1"/>
    </source>
</evidence>
<evidence type="ECO:0000313" key="8">
    <source>
        <dbReference type="Proteomes" id="UP000006867"/>
    </source>
</evidence>
<comment type="catalytic activity">
    <reaction evidence="4">
        <text>D-altronate + NAD(+) = keto-D-tagaturonate + NADH + H(+)</text>
        <dbReference type="Rhea" id="RHEA:17813"/>
        <dbReference type="ChEBI" id="CHEBI:15378"/>
        <dbReference type="ChEBI" id="CHEBI:17360"/>
        <dbReference type="ChEBI" id="CHEBI:17886"/>
        <dbReference type="ChEBI" id="CHEBI:57540"/>
        <dbReference type="ChEBI" id="CHEBI:57945"/>
        <dbReference type="EC" id="1.1.1.58"/>
    </reaction>
</comment>
<dbReference type="EMBL" id="CP002207">
    <property type="protein sequence ID" value="ADP31720.1"/>
    <property type="molecule type" value="Genomic_DNA"/>
</dbReference>
<dbReference type="InterPro" id="IPR000669">
    <property type="entry name" value="Mannitol_DH"/>
</dbReference>
<protein>
    <recommendedName>
        <fullName evidence="4">Altronate oxidoreductase</fullName>
        <ecNumber evidence="4">1.1.1.58</ecNumber>
    </recommendedName>
    <alternativeName>
        <fullName evidence="4">Tagaturonate dehydrogenase</fullName>
    </alternativeName>
    <alternativeName>
        <fullName evidence="4">Tagaturonate reductase</fullName>
    </alternativeName>
</protein>